<sequence length="276" mass="31065">MMLALCFVGVFVFIVRYLFSNKYGILYLLVECMKLPTIQQIKDEWQLVLFLILLRYASWRLFKNGIYDMKRILPILALLIFISGCGVNQNTNNSNTESNAKSSSISTQDSSKMTNLDSHLTVAKQALSSGDYNKAIEEATASIKDNPNNADAYSVRGFATALNGDTTKGIADTKKAYDLDPNNVANYYNMAMVYKLQGQLNESKQWFEKVLEKDPSNTWSVYGIATIYADQGDDTKALDWLEKAIKIDPSVKAVAAEQDHFERFHNNARFKTLVGL</sequence>
<feature type="repeat" description="TPR" evidence="1">
    <location>
        <begin position="150"/>
        <end position="183"/>
    </location>
</feature>
<dbReference type="Pfam" id="PF13424">
    <property type="entry name" value="TPR_12"/>
    <property type="match status" value="1"/>
</dbReference>
<reference evidence="3 4" key="1">
    <citation type="submission" date="2012-05" db="EMBL/GenBank/DDBJ databases">
        <authorList>
            <person name="Weinstock G."/>
            <person name="Sodergren E."/>
            <person name="Lobos E.A."/>
            <person name="Fulton L."/>
            <person name="Fulton R."/>
            <person name="Courtney L."/>
            <person name="Fronick C."/>
            <person name="O'Laughlin M."/>
            <person name="Godfrey J."/>
            <person name="Wilson R.M."/>
            <person name="Miner T."/>
            <person name="Farmer C."/>
            <person name="Delehaunty K."/>
            <person name="Cordes M."/>
            <person name="Minx P."/>
            <person name="Tomlinson C."/>
            <person name="Chen J."/>
            <person name="Wollam A."/>
            <person name="Pepin K.H."/>
            <person name="Bhonagiri V."/>
            <person name="Zhang X."/>
            <person name="Suruliraj S."/>
            <person name="Warren W."/>
            <person name="Mitreva M."/>
            <person name="Mardis E.R."/>
            <person name="Wilson R.K."/>
        </authorList>
    </citation>
    <scope>NUCLEOTIDE SEQUENCE [LARGE SCALE GENOMIC DNA]</scope>
    <source>
        <strain evidence="3 4">KON</strain>
    </source>
</reference>
<protein>
    <submittedName>
        <fullName evidence="3">Tetratricopeptide repeat protein</fullName>
    </submittedName>
</protein>
<gene>
    <name evidence="3" type="ORF">HMPREF0870_01620</name>
</gene>
<comment type="caution">
    <text evidence="3">The sequence shown here is derived from an EMBL/GenBank/DDBJ whole genome shotgun (WGS) entry which is preliminary data.</text>
</comment>
<dbReference type="Pfam" id="PF13432">
    <property type="entry name" value="TPR_16"/>
    <property type="match status" value="1"/>
</dbReference>
<proteinExistence type="predicted"/>
<dbReference type="InterPro" id="IPR044650">
    <property type="entry name" value="SRFR1-like"/>
</dbReference>
<keyword evidence="4" id="KW-1185">Reference proteome</keyword>
<dbReference type="SUPFAM" id="SSF48452">
    <property type="entry name" value="TPR-like"/>
    <property type="match status" value="1"/>
</dbReference>
<dbReference type="Proteomes" id="UP000010412">
    <property type="component" value="Unassembled WGS sequence"/>
</dbReference>
<dbReference type="PANTHER" id="PTHR44749">
    <property type="entry name" value="SUPPRESSOR OF RPS4-RLD 1"/>
    <property type="match status" value="1"/>
</dbReference>
<dbReference type="InterPro" id="IPR011990">
    <property type="entry name" value="TPR-like_helical_dom_sf"/>
</dbReference>
<dbReference type="InterPro" id="IPR019734">
    <property type="entry name" value="TPR_rpt"/>
</dbReference>
<feature type="repeat" description="TPR" evidence="1">
    <location>
        <begin position="218"/>
        <end position="251"/>
    </location>
</feature>
<dbReference type="NCBIfam" id="NF047558">
    <property type="entry name" value="TPR_END_plus"/>
    <property type="match status" value="1"/>
</dbReference>
<name>A0ABP2SQN9_9FIRM</name>
<feature type="compositionally biased region" description="Low complexity" evidence="2">
    <location>
        <begin position="93"/>
        <end position="111"/>
    </location>
</feature>
<dbReference type="SMART" id="SM00028">
    <property type="entry name" value="TPR"/>
    <property type="match status" value="4"/>
</dbReference>
<evidence type="ECO:0000256" key="1">
    <source>
        <dbReference type="PROSITE-ProRule" id="PRU00339"/>
    </source>
</evidence>
<accession>A0ABP2SQN9</accession>
<evidence type="ECO:0000313" key="3">
    <source>
        <dbReference type="EMBL" id="EKY18310.1"/>
    </source>
</evidence>
<keyword evidence="1" id="KW-0802">TPR repeat</keyword>
<dbReference type="PROSITE" id="PS50005">
    <property type="entry name" value="TPR"/>
    <property type="match status" value="3"/>
</dbReference>
<organism evidence="3 4">
    <name type="scientific">Veillonella atypica KON</name>
    <dbReference type="NCBI Taxonomy" id="1128111"/>
    <lineage>
        <taxon>Bacteria</taxon>
        <taxon>Bacillati</taxon>
        <taxon>Bacillota</taxon>
        <taxon>Negativicutes</taxon>
        <taxon>Veillonellales</taxon>
        <taxon>Veillonellaceae</taxon>
        <taxon>Veillonella</taxon>
    </lineage>
</organism>
<feature type="region of interest" description="Disordered" evidence="2">
    <location>
        <begin position="93"/>
        <end position="112"/>
    </location>
</feature>
<dbReference type="RefSeq" id="WP_005384663.1">
    <property type="nucleotide sequence ID" value="NZ_KB291595.1"/>
</dbReference>
<dbReference type="EMBL" id="AMEX01000039">
    <property type="protein sequence ID" value="EKY18310.1"/>
    <property type="molecule type" value="Genomic_DNA"/>
</dbReference>
<dbReference type="PANTHER" id="PTHR44749:SF1">
    <property type="entry name" value="TETRATRICOPEPTIDE-LIKE HELICAL DOMAIN-CONTAINING PROTEIN"/>
    <property type="match status" value="1"/>
</dbReference>
<dbReference type="Gene3D" id="1.25.40.10">
    <property type="entry name" value="Tetratricopeptide repeat domain"/>
    <property type="match status" value="1"/>
</dbReference>
<feature type="repeat" description="TPR" evidence="1">
    <location>
        <begin position="184"/>
        <end position="217"/>
    </location>
</feature>
<evidence type="ECO:0000256" key="2">
    <source>
        <dbReference type="SAM" id="MobiDB-lite"/>
    </source>
</evidence>
<evidence type="ECO:0000313" key="4">
    <source>
        <dbReference type="Proteomes" id="UP000010412"/>
    </source>
</evidence>